<dbReference type="PROSITE" id="PS51257">
    <property type="entry name" value="PROKAR_LIPOPROTEIN"/>
    <property type="match status" value="1"/>
</dbReference>
<dbReference type="EMBL" id="JAUNQW010000022">
    <property type="protein sequence ID" value="MDO5457720.1"/>
    <property type="molecule type" value="Genomic_DNA"/>
</dbReference>
<evidence type="ECO:0000256" key="1">
    <source>
        <dbReference type="SAM" id="SignalP"/>
    </source>
</evidence>
<dbReference type="InterPro" id="IPR036873">
    <property type="entry name" value="Rhodanese-like_dom_sf"/>
</dbReference>
<keyword evidence="4" id="KW-1185">Reference proteome</keyword>
<dbReference type="PROSITE" id="PS50206">
    <property type="entry name" value="RHODANESE_3"/>
    <property type="match status" value="2"/>
</dbReference>
<dbReference type="Proteomes" id="UP001171751">
    <property type="component" value="Unassembled WGS sequence"/>
</dbReference>
<dbReference type="InterPro" id="IPR001763">
    <property type="entry name" value="Rhodanese-like_dom"/>
</dbReference>
<feature type="signal peptide" evidence="1">
    <location>
        <begin position="1"/>
        <end position="30"/>
    </location>
</feature>
<feature type="domain" description="Rhodanese" evidence="2">
    <location>
        <begin position="52"/>
        <end position="141"/>
    </location>
</feature>
<dbReference type="Gene3D" id="3.40.250.10">
    <property type="entry name" value="Rhodanese-like domain"/>
    <property type="match status" value="2"/>
</dbReference>
<dbReference type="PANTHER" id="PTHR43031">
    <property type="entry name" value="FAD-DEPENDENT OXIDOREDUCTASE"/>
    <property type="match status" value="1"/>
</dbReference>
<organism evidence="3 4">
    <name type="scientific">Atopococcus tabaci</name>
    <dbReference type="NCBI Taxonomy" id="269774"/>
    <lineage>
        <taxon>Bacteria</taxon>
        <taxon>Bacillati</taxon>
        <taxon>Bacillota</taxon>
        <taxon>Bacilli</taxon>
        <taxon>Lactobacillales</taxon>
        <taxon>Carnobacteriaceae</taxon>
        <taxon>Atopococcus</taxon>
    </lineage>
</organism>
<feature type="domain" description="Rhodanese" evidence="2">
    <location>
        <begin position="157"/>
        <end position="245"/>
    </location>
</feature>
<sequence length="246" mass="27370">MKRSMKKLLLMVVAAFALVLAGCQSSPTNAEEGVMGEMTGQELEDIQQDNDEKEKVLVIDVRSQEEYDEGHAKHAINIPLDEIEDNLDRLEDYKDMPIITICNTGNQSEQAAEILIDNGFTDVSNAEGVKDFEGYDLVQFESILIDETEQAIEDYNNGEDIIFVDARAQEDFDESAFPGAINSDPENPDDVIAQLPEDKDALIINYCYSGNRSAVVADAIADAGYTNVQNALYGTNEYEDYELEEK</sequence>
<gene>
    <name evidence="3" type="ORF">Q4F26_05165</name>
</gene>
<feature type="chain" id="PRO_5041238623" evidence="1">
    <location>
        <begin position="31"/>
        <end position="246"/>
    </location>
</feature>
<dbReference type="AlphaFoldDB" id="A0AA43UD01"/>
<dbReference type="SUPFAM" id="SSF52821">
    <property type="entry name" value="Rhodanese/Cell cycle control phosphatase"/>
    <property type="match status" value="2"/>
</dbReference>
<reference evidence="3" key="1">
    <citation type="submission" date="2023-07" db="EMBL/GenBank/DDBJ databases">
        <title>Between Cages and Wild: Unraveling the Impact of Captivity on Animal Microbiomes and Antimicrobial Resistance.</title>
        <authorList>
            <person name="Schmartz G.P."/>
            <person name="Rehner J."/>
            <person name="Schuff M.J."/>
            <person name="Becker S.L."/>
            <person name="Kravczyk M."/>
            <person name="Gurevich A."/>
            <person name="Francke R."/>
            <person name="Mueller R."/>
            <person name="Keller V."/>
            <person name="Keller A."/>
        </authorList>
    </citation>
    <scope>NUCLEOTIDE SEQUENCE</scope>
    <source>
        <strain evidence="3">S39M_St_73</strain>
    </source>
</reference>
<evidence type="ECO:0000313" key="4">
    <source>
        <dbReference type="Proteomes" id="UP001171751"/>
    </source>
</evidence>
<accession>A0AA43UD01</accession>
<evidence type="ECO:0000259" key="2">
    <source>
        <dbReference type="PROSITE" id="PS50206"/>
    </source>
</evidence>
<dbReference type="PANTHER" id="PTHR43031:SF1">
    <property type="entry name" value="PYRIDINE NUCLEOTIDE-DISULPHIDE OXIDOREDUCTASE"/>
    <property type="match status" value="1"/>
</dbReference>
<dbReference type="Pfam" id="PF00581">
    <property type="entry name" value="Rhodanese"/>
    <property type="match status" value="2"/>
</dbReference>
<proteinExistence type="predicted"/>
<evidence type="ECO:0000313" key="3">
    <source>
        <dbReference type="EMBL" id="MDO5457720.1"/>
    </source>
</evidence>
<dbReference type="InterPro" id="IPR050229">
    <property type="entry name" value="GlpE_sulfurtransferase"/>
</dbReference>
<dbReference type="SMART" id="SM00450">
    <property type="entry name" value="RHOD"/>
    <property type="match status" value="2"/>
</dbReference>
<keyword evidence="1" id="KW-0732">Signal</keyword>
<protein>
    <submittedName>
        <fullName evidence="3">Rhodanese-like domain-containing protein</fullName>
    </submittedName>
</protein>
<comment type="caution">
    <text evidence="3">The sequence shown here is derived from an EMBL/GenBank/DDBJ whole genome shotgun (WGS) entry which is preliminary data.</text>
</comment>
<name>A0AA43UD01_9LACT</name>
<dbReference type="CDD" id="cd00158">
    <property type="entry name" value="RHOD"/>
    <property type="match status" value="2"/>
</dbReference>